<dbReference type="RefSeq" id="WP_141134057.1">
    <property type="nucleotide sequence ID" value="NZ_FZPA01000020.1"/>
</dbReference>
<gene>
    <name evidence="1" type="ORF">SAMN06295955_12012</name>
</gene>
<dbReference type="EMBL" id="FZPA01000020">
    <property type="protein sequence ID" value="SNT26265.1"/>
    <property type="molecule type" value="Genomic_DNA"/>
</dbReference>
<name>A0A239L7I3_9SPHN</name>
<dbReference type="AlphaFoldDB" id="A0A239L7I3"/>
<proteinExistence type="predicted"/>
<sequence>MSWSDREFVDVERTNGGLRSGIVIGRVNDTDLAGRIWNFVCNVREFKDAVNRGGLDNEAVRQKIAEWDEFREEASGRRKGRRRAEIDYVSYHGDVVKALRDYREGKACKGERVVNSLLVDLMVKVDDTMTEIYEVKTDCGRQSLYTAIGQLMAHSVGMGTGIVRTLVMPEGDLPHGLAPCFAELGIALRRFRLTAAPNRKVVLL</sequence>
<protein>
    <submittedName>
        <fullName evidence="1">Uncharacterized protein</fullName>
    </submittedName>
</protein>
<reference evidence="1 2" key="1">
    <citation type="submission" date="2017-06" db="EMBL/GenBank/DDBJ databases">
        <authorList>
            <person name="Kim H.J."/>
            <person name="Triplett B.A."/>
        </authorList>
    </citation>
    <scope>NUCLEOTIDE SEQUENCE [LARGE SCALE GENOMIC DNA]</scope>
    <source>
        <strain evidence="1 2">DS15</strain>
    </source>
</reference>
<dbReference type="Proteomes" id="UP000198339">
    <property type="component" value="Unassembled WGS sequence"/>
</dbReference>
<accession>A0A239L7I3</accession>
<keyword evidence="2" id="KW-1185">Reference proteome</keyword>
<dbReference type="OrthoDB" id="8266299at2"/>
<evidence type="ECO:0000313" key="2">
    <source>
        <dbReference type="Proteomes" id="UP000198339"/>
    </source>
</evidence>
<organism evidence="1 2">
    <name type="scientific">Sphingopyxis indica</name>
    <dbReference type="NCBI Taxonomy" id="436663"/>
    <lineage>
        <taxon>Bacteria</taxon>
        <taxon>Pseudomonadati</taxon>
        <taxon>Pseudomonadota</taxon>
        <taxon>Alphaproteobacteria</taxon>
        <taxon>Sphingomonadales</taxon>
        <taxon>Sphingomonadaceae</taxon>
        <taxon>Sphingopyxis</taxon>
    </lineage>
</organism>
<evidence type="ECO:0000313" key="1">
    <source>
        <dbReference type="EMBL" id="SNT26265.1"/>
    </source>
</evidence>